<evidence type="ECO:0000256" key="4">
    <source>
        <dbReference type="ARBA" id="ARBA00022692"/>
    </source>
</evidence>
<dbReference type="Proteomes" id="UP000717624">
    <property type="component" value="Unassembled WGS sequence"/>
</dbReference>
<feature type="transmembrane region" description="Helical" evidence="7">
    <location>
        <begin position="153"/>
        <end position="171"/>
    </location>
</feature>
<dbReference type="AlphaFoldDB" id="A0A939BRL9"/>
<feature type="transmembrane region" description="Helical" evidence="7">
    <location>
        <begin position="183"/>
        <end position="202"/>
    </location>
</feature>
<feature type="domain" description="EamA" evidence="8">
    <location>
        <begin position="10"/>
        <end position="141"/>
    </location>
</feature>
<evidence type="ECO:0000313" key="10">
    <source>
        <dbReference type="Proteomes" id="UP000717624"/>
    </source>
</evidence>
<dbReference type="PANTHER" id="PTHR32322">
    <property type="entry name" value="INNER MEMBRANE TRANSPORTER"/>
    <property type="match status" value="1"/>
</dbReference>
<accession>A0A939BRL9</accession>
<evidence type="ECO:0000313" key="9">
    <source>
        <dbReference type="EMBL" id="MBM7589772.1"/>
    </source>
</evidence>
<protein>
    <submittedName>
        <fullName evidence="9">Drug/metabolite transporter (DMT)-like permease</fullName>
    </submittedName>
</protein>
<dbReference type="GO" id="GO:0005886">
    <property type="term" value="C:plasma membrane"/>
    <property type="evidence" value="ECO:0007669"/>
    <property type="project" value="UniProtKB-SubCell"/>
</dbReference>
<sequence length="307" mass="32588">MKSMNRQQLLGALFLSVAASIWGGVYVVSKVVLDVIPPFTLLEIRFLIAFLLLGPIVLKRKEFLERSRLPLLMAIGLIGVTISIGAQFLGTKLSSAHMGALITSASPAFIALFAVLLLKEKLTIAQIGGIVLATVGMLIVVGTPGEAVNAGSVAGNVILLVAALSWGMYTVLCKKATLHYSSLAVTAYAALFGVVFSSPLMFWELSVTPLHWEWSGGLLAGVLYIGVISTAVAFYLWNKGFELLQAGSGAGFFFFQPVVGAILGWLLLGEQLSLAFLIGAGFIFLGVALSNVVKQAKLPTDNKRDLS</sequence>
<evidence type="ECO:0000256" key="3">
    <source>
        <dbReference type="ARBA" id="ARBA00022475"/>
    </source>
</evidence>
<comment type="caution">
    <text evidence="9">The sequence shown here is derived from an EMBL/GenBank/DDBJ whole genome shotgun (WGS) entry which is preliminary data.</text>
</comment>
<dbReference type="InterPro" id="IPR037185">
    <property type="entry name" value="EmrE-like"/>
</dbReference>
<feature type="domain" description="EamA" evidence="8">
    <location>
        <begin position="155"/>
        <end position="291"/>
    </location>
</feature>
<dbReference type="SUPFAM" id="SSF103481">
    <property type="entry name" value="Multidrug resistance efflux transporter EmrE"/>
    <property type="match status" value="2"/>
</dbReference>
<dbReference type="Pfam" id="PF00892">
    <property type="entry name" value="EamA"/>
    <property type="match status" value="2"/>
</dbReference>
<organism evidence="9 10">
    <name type="scientific">Brevibacillus fulvus</name>
    <dbReference type="NCBI Taxonomy" id="1125967"/>
    <lineage>
        <taxon>Bacteria</taxon>
        <taxon>Bacillati</taxon>
        <taxon>Bacillota</taxon>
        <taxon>Bacilli</taxon>
        <taxon>Bacillales</taxon>
        <taxon>Paenibacillaceae</taxon>
        <taxon>Brevibacillus</taxon>
    </lineage>
</organism>
<comment type="subcellular location">
    <subcellularLocation>
        <location evidence="1">Cell membrane</location>
        <topology evidence="1">Multi-pass membrane protein</topology>
    </subcellularLocation>
</comment>
<keyword evidence="10" id="KW-1185">Reference proteome</keyword>
<evidence type="ECO:0000256" key="1">
    <source>
        <dbReference type="ARBA" id="ARBA00004651"/>
    </source>
</evidence>
<comment type="similarity">
    <text evidence="2">Belongs to the EamA transporter family.</text>
</comment>
<evidence type="ECO:0000256" key="5">
    <source>
        <dbReference type="ARBA" id="ARBA00022989"/>
    </source>
</evidence>
<dbReference type="InterPro" id="IPR050638">
    <property type="entry name" value="AA-Vitamin_Transporters"/>
</dbReference>
<keyword evidence="3" id="KW-1003">Cell membrane</keyword>
<dbReference type="EMBL" id="JAFBEB010000003">
    <property type="protein sequence ID" value="MBM7589772.1"/>
    <property type="molecule type" value="Genomic_DNA"/>
</dbReference>
<feature type="transmembrane region" description="Helical" evidence="7">
    <location>
        <begin position="96"/>
        <end position="117"/>
    </location>
</feature>
<dbReference type="PANTHER" id="PTHR32322:SF18">
    <property type="entry name" value="S-ADENOSYLMETHIONINE_S-ADENOSYLHOMOCYSTEINE TRANSPORTER"/>
    <property type="match status" value="1"/>
</dbReference>
<proteinExistence type="inferred from homology"/>
<keyword evidence="6 7" id="KW-0472">Membrane</keyword>
<keyword evidence="4 7" id="KW-0812">Transmembrane</keyword>
<evidence type="ECO:0000256" key="7">
    <source>
        <dbReference type="SAM" id="Phobius"/>
    </source>
</evidence>
<name>A0A939BRL9_9BACL</name>
<feature type="transmembrane region" description="Helical" evidence="7">
    <location>
        <begin position="214"/>
        <end position="237"/>
    </location>
</feature>
<evidence type="ECO:0000256" key="2">
    <source>
        <dbReference type="ARBA" id="ARBA00007362"/>
    </source>
</evidence>
<dbReference type="RefSeq" id="WP_204517490.1">
    <property type="nucleotide sequence ID" value="NZ_BAABIN010000038.1"/>
</dbReference>
<feature type="transmembrane region" description="Helical" evidence="7">
    <location>
        <begin position="124"/>
        <end position="141"/>
    </location>
</feature>
<evidence type="ECO:0000259" key="8">
    <source>
        <dbReference type="Pfam" id="PF00892"/>
    </source>
</evidence>
<reference evidence="9" key="1">
    <citation type="submission" date="2021-01" db="EMBL/GenBank/DDBJ databases">
        <title>Genomic Encyclopedia of Type Strains, Phase IV (KMG-IV): sequencing the most valuable type-strain genomes for metagenomic binning, comparative biology and taxonomic classification.</title>
        <authorList>
            <person name="Goeker M."/>
        </authorList>
    </citation>
    <scope>NUCLEOTIDE SEQUENCE</scope>
    <source>
        <strain evidence="9">DSM 25523</strain>
    </source>
</reference>
<evidence type="ECO:0000256" key="6">
    <source>
        <dbReference type="ARBA" id="ARBA00023136"/>
    </source>
</evidence>
<dbReference type="Gene3D" id="1.10.3730.20">
    <property type="match status" value="1"/>
</dbReference>
<feature type="transmembrane region" description="Helical" evidence="7">
    <location>
        <begin position="39"/>
        <end position="58"/>
    </location>
</feature>
<gene>
    <name evidence="9" type="ORF">JOD01_001372</name>
</gene>
<feature type="transmembrane region" description="Helical" evidence="7">
    <location>
        <begin position="249"/>
        <end position="268"/>
    </location>
</feature>
<feature type="transmembrane region" description="Helical" evidence="7">
    <location>
        <begin position="70"/>
        <end position="90"/>
    </location>
</feature>
<keyword evidence="5 7" id="KW-1133">Transmembrane helix</keyword>
<dbReference type="InterPro" id="IPR000620">
    <property type="entry name" value="EamA_dom"/>
</dbReference>
<feature type="transmembrane region" description="Helical" evidence="7">
    <location>
        <begin position="274"/>
        <end position="293"/>
    </location>
</feature>